<evidence type="ECO:0000313" key="3">
    <source>
        <dbReference type="EMBL" id="MBN2964063.1"/>
    </source>
</evidence>
<dbReference type="InterPro" id="IPR036663">
    <property type="entry name" value="Fumarylacetoacetase_C_sf"/>
</dbReference>
<protein>
    <submittedName>
        <fullName evidence="3">Fumarylacetoacetate hydrolase family protein</fullName>
    </submittedName>
</protein>
<dbReference type="InterPro" id="IPR011234">
    <property type="entry name" value="Fumarylacetoacetase-like_C"/>
</dbReference>
<comment type="caution">
    <text evidence="3">The sequence shown here is derived from an EMBL/GenBank/DDBJ whole genome shotgun (WGS) entry which is preliminary data.</text>
</comment>
<dbReference type="Pfam" id="PF01557">
    <property type="entry name" value="FAA_hydrolase"/>
    <property type="match status" value="1"/>
</dbReference>
<feature type="domain" description="Fumarylacetoacetase-like C-terminal" evidence="2">
    <location>
        <begin position="16"/>
        <end position="185"/>
    </location>
</feature>
<sequence>MRTILCNETPIVPSTLFCIGRNYAEHIKELGNETPETPVIFFKPNSTLAELLHVSEHDEPIHYEAEIVFVVGDEGYKAAGIGLDLTKRTLQSALKAKGLPWERAKAFRGAALVSPCTSFTCKEALRLELWINNVLAQEGKVEQMLYTPEALLEELRAFVDVSENDLVFTGTPKGVGVVQVGDVFVGKLYEGDQLLVEQTWRAC</sequence>
<dbReference type="SUPFAM" id="SSF56529">
    <property type="entry name" value="FAH"/>
    <property type="match status" value="1"/>
</dbReference>
<gene>
    <name evidence="3" type="ORF">JWV37_04645</name>
</gene>
<evidence type="ECO:0000313" key="4">
    <source>
        <dbReference type="Proteomes" id="UP000703590"/>
    </source>
</evidence>
<name>A0ABS2WR24_9BACT</name>
<dbReference type="EMBL" id="JAFHKK010000007">
    <property type="protein sequence ID" value="MBN2964063.1"/>
    <property type="molecule type" value="Genomic_DNA"/>
</dbReference>
<evidence type="ECO:0000259" key="2">
    <source>
        <dbReference type="Pfam" id="PF01557"/>
    </source>
</evidence>
<dbReference type="PANTHER" id="PTHR11820">
    <property type="entry name" value="ACYLPYRUVASE"/>
    <property type="match status" value="1"/>
</dbReference>
<reference evidence="3" key="2">
    <citation type="submission" date="2021-02" db="EMBL/GenBank/DDBJ databases">
        <authorList>
            <person name="Merkel A.Y."/>
        </authorList>
    </citation>
    <scope>NUCLEOTIDE SEQUENCE</scope>
    <source>
        <strain evidence="3">T05b</strain>
    </source>
</reference>
<accession>A0ABS2WR24</accession>
<evidence type="ECO:0000256" key="1">
    <source>
        <dbReference type="ARBA" id="ARBA00022723"/>
    </source>
</evidence>
<keyword evidence="4" id="KW-1185">Reference proteome</keyword>
<dbReference type="GO" id="GO:0016787">
    <property type="term" value="F:hydrolase activity"/>
    <property type="evidence" value="ECO:0007669"/>
    <property type="project" value="UniProtKB-KW"/>
</dbReference>
<organism evidence="3 4">
    <name type="scientific">Sulfurospirillum tamanense</name>
    <dbReference type="NCBI Taxonomy" id="2813362"/>
    <lineage>
        <taxon>Bacteria</taxon>
        <taxon>Pseudomonadati</taxon>
        <taxon>Campylobacterota</taxon>
        <taxon>Epsilonproteobacteria</taxon>
        <taxon>Campylobacterales</taxon>
        <taxon>Sulfurospirillaceae</taxon>
        <taxon>Sulfurospirillum</taxon>
    </lineage>
</organism>
<dbReference type="Gene3D" id="3.90.850.10">
    <property type="entry name" value="Fumarylacetoacetase-like, C-terminal domain"/>
    <property type="match status" value="1"/>
</dbReference>
<dbReference type="Proteomes" id="UP000703590">
    <property type="component" value="Unassembled WGS sequence"/>
</dbReference>
<keyword evidence="1" id="KW-0479">Metal-binding</keyword>
<dbReference type="PANTHER" id="PTHR11820:SF7">
    <property type="entry name" value="ACYLPYRUVASE FAHD1, MITOCHONDRIAL"/>
    <property type="match status" value="1"/>
</dbReference>
<proteinExistence type="predicted"/>
<dbReference type="RefSeq" id="WP_205458613.1">
    <property type="nucleotide sequence ID" value="NZ_JAFHKK010000007.1"/>
</dbReference>
<keyword evidence="3" id="KW-0378">Hydrolase</keyword>
<reference evidence="3" key="1">
    <citation type="submission" date="2021-02" db="EMBL/GenBank/DDBJ databases">
        <title>Sulfurospirillum tamanensis sp. nov.</title>
        <authorList>
            <person name="Frolova A."/>
            <person name="Merkel A."/>
            <person name="Slobodkin A."/>
        </authorList>
    </citation>
    <scope>NUCLEOTIDE SEQUENCE</scope>
    <source>
        <strain evidence="3">T05b</strain>
    </source>
</reference>